<evidence type="ECO:0000313" key="17">
    <source>
        <dbReference type="Proteomes" id="UP000001038"/>
    </source>
</evidence>
<comment type="similarity">
    <text evidence="12">Belongs to the peroxidase family. XPO subfamily.</text>
</comment>
<keyword evidence="14" id="KW-0768">Sushi</keyword>
<evidence type="ECO:0000256" key="2">
    <source>
        <dbReference type="ARBA" id="ARBA00004613"/>
    </source>
</evidence>
<evidence type="ECO:0000256" key="6">
    <source>
        <dbReference type="ARBA" id="ARBA00022729"/>
    </source>
</evidence>
<dbReference type="SUPFAM" id="SSF57535">
    <property type="entry name" value="Complement control module/SCR domain"/>
    <property type="match status" value="1"/>
</dbReference>
<evidence type="ECO:0000256" key="1">
    <source>
        <dbReference type="ARBA" id="ARBA00001970"/>
    </source>
</evidence>
<reference evidence="16" key="2">
    <citation type="submission" date="2025-08" db="UniProtKB">
        <authorList>
            <consortium name="Ensembl"/>
        </authorList>
    </citation>
    <scope>IDENTIFICATION</scope>
    <source>
        <strain evidence="16">Hd-rR</strain>
    </source>
</reference>
<comment type="subcellular location">
    <subcellularLocation>
        <location evidence="2">Secreted</location>
    </subcellularLocation>
</comment>
<dbReference type="SMART" id="SM00032">
    <property type="entry name" value="CCP"/>
    <property type="match status" value="1"/>
</dbReference>
<accession>H2MTA8</accession>
<keyword evidence="6" id="KW-0732">Signal</keyword>
<evidence type="ECO:0000256" key="10">
    <source>
        <dbReference type="ARBA" id="ARBA00023157"/>
    </source>
</evidence>
<protein>
    <submittedName>
        <fullName evidence="16">Thyroid peroxidase</fullName>
    </submittedName>
</protein>
<dbReference type="PROSITE" id="PS50923">
    <property type="entry name" value="SUSHI"/>
    <property type="match status" value="1"/>
</dbReference>
<dbReference type="eggNOG" id="KOG2408">
    <property type="taxonomic scope" value="Eukaryota"/>
</dbReference>
<feature type="binding site" description="axial binding residue" evidence="13">
    <location>
        <position position="368"/>
    </location>
    <ligand>
        <name>heme b</name>
        <dbReference type="ChEBI" id="CHEBI:60344"/>
    </ligand>
    <ligandPart>
        <name>Fe</name>
        <dbReference type="ChEBI" id="CHEBI:18248"/>
    </ligandPart>
</feature>
<keyword evidence="4 13" id="KW-0349">Heme</keyword>
<dbReference type="Ensembl" id="ENSORLT00000022008.2">
    <property type="protein sequence ID" value="ENSORLP00000022007.2"/>
    <property type="gene ID" value="ENSORLG00000017591.2"/>
</dbReference>
<dbReference type="PANTHER" id="PTHR11475">
    <property type="entry name" value="OXIDASE/PEROXIDASE"/>
    <property type="match status" value="1"/>
</dbReference>
<organism evidence="16 17">
    <name type="scientific">Oryzias latipes</name>
    <name type="common">Japanese rice fish</name>
    <name type="synonym">Japanese killifish</name>
    <dbReference type="NCBI Taxonomy" id="8090"/>
    <lineage>
        <taxon>Eukaryota</taxon>
        <taxon>Metazoa</taxon>
        <taxon>Chordata</taxon>
        <taxon>Craniata</taxon>
        <taxon>Vertebrata</taxon>
        <taxon>Euteleostomi</taxon>
        <taxon>Actinopterygii</taxon>
        <taxon>Neopterygii</taxon>
        <taxon>Teleostei</taxon>
        <taxon>Neoteleostei</taxon>
        <taxon>Acanthomorphata</taxon>
        <taxon>Ovalentaria</taxon>
        <taxon>Atherinomorphae</taxon>
        <taxon>Beloniformes</taxon>
        <taxon>Adrianichthyidae</taxon>
        <taxon>Oryziinae</taxon>
        <taxon>Oryzias</taxon>
    </lineage>
</organism>
<gene>
    <name evidence="16" type="primary">TPO</name>
</gene>
<dbReference type="Pfam" id="PF03098">
    <property type="entry name" value="An_peroxidase"/>
    <property type="match status" value="1"/>
</dbReference>
<dbReference type="GO" id="GO:0020037">
    <property type="term" value="F:heme binding"/>
    <property type="evidence" value="ECO:0007669"/>
    <property type="project" value="InterPro"/>
</dbReference>
<dbReference type="PROSITE" id="PS50292">
    <property type="entry name" value="PEROXIDASE_3"/>
    <property type="match status" value="1"/>
</dbReference>
<keyword evidence="7" id="KW-0677">Repeat</keyword>
<evidence type="ECO:0000256" key="8">
    <source>
        <dbReference type="ARBA" id="ARBA00023002"/>
    </source>
</evidence>
<evidence type="ECO:0000256" key="14">
    <source>
        <dbReference type="PROSITE-ProRule" id="PRU00302"/>
    </source>
</evidence>
<dbReference type="GO" id="GO:0046872">
    <property type="term" value="F:metal ion binding"/>
    <property type="evidence" value="ECO:0007669"/>
    <property type="project" value="UniProtKB-KW"/>
</dbReference>
<keyword evidence="17" id="KW-1185">Reference proteome</keyword>
<proteinExistence type="inferred from homology"/>
<keyword evidence="3" id="KW-0964">Secreted</keyword>
<evidence type="ECO:0000259" key="15">
    <source>
        <dbReference type="PROSITE" id="PS50923"/>
    </source>
</evidence>
<comment type="cofactor">
    <cofactor evidence="1">
        <name>heme b</name>
        <dbReference type="ChEBI" id="CHEBI:60344"/>
    </cofactor>
</comment>
<dbReference type="InterPro" id="IPR000436">
    <property type="entry name" value="Sushi_SCR_CCP_dom"/>
</dbReference>
<name>H2MTA8_ORYLA</name>
<dbReference type="PANTHER" id="PTHR11475:SF60">
    <property type="entry name" value="THYROID PEROXIDASE"/>
    <property type="match status" value="1"/>
</dbReference>
<comment type="caution">
    <text evidence="14">Lacks conserved residue(s) required for the propagation of feature annotation.</text>
</comment>
<dbReference type="GeneTree" id="ENSGT00940000158104"/>
<dbReference type="InterPro" id="IPR035976">
    <property type="entry name" value="Sushi/SCR/CCP_sf"/>
</dbReference>
<evidence type="ECO:0000256" key="3">
    <source>
        <dbReference type="ARBA" id="ARBA00022525"/>
    </source>
</evidence>
<reference evidence="16" key="3">
    <citation type="submission" date="2025-09" db="UniProtKB">
        <authorList>
            <consortium name="Ensembl"/>
        </authorList>
    </citation>
    <scope>IDENTIFICATION</scope>
    <source>
        <strain evidence="16">Hd-rR</strain>
    </source>
</reference>
<evidence type="ECO:0000256" key="13">
    <source>
        <dbReference type="PIRSR" id="PIRSR619791-2"/>
    </source>
</evidence>
<dbReference type="Bgee" id="ENSORLG00000017591">
    <property type="expression patterns" value="Expressed in animal zygote and 5 other cell types or tissues"/>
</dbReference>
<dbReference type="InterPro" id="IPR019791">
    <property type="entry name" value="Haem_peroxidase_animal"/>
</dbReference>
<dbReference type="InterPro" id="IPR037120">
    <property type="entry name" value="Haem_peroxidase_sf_animal"/>
</dbReference>
<dbReference type="AlphaFoldDB" id="H2MTA8"/>
<evidence type="ECO:0000256" key="11">
    <source>
        <dbReference type="ARBA" id="ARBA00023180"/>
    </source>
</evidence>
<keyword evidence="5 13" id="KW-0479">Metal-binding</keyword>
<evidence type="ECO:0000313" key="16">
    <source>
        <dbReference type="Ensembl" id="ENSORLP00000022007.2"/>
    </source>
</evidence>
<dbReference type="GO" id="GO:0005615">
    <property type="term" value="C:extracellular space"/>
    <property type="evidence" value="ECO:0000318"/>
    <property type="project" value="GO_Central"/>
</dbReference>
<feature type="domain" description="Sushi" evidence="15">
    <location>
        <begin position="615"/>
        <end position="671"/>
    </location>
</feature>
<keyword evidence="10" id="KW-1015">Disulfide bond</keyword>
<keyword evidence="9 13" id="KW-0408">Iron</keyword>
<evidence type="ECO:0000256" key="9">
    <source>
        <dbReference type="ARBA" id="ARBA00023004"/>
    </source>
</evidence>
<dbReference type="InterPro" id="IPR010255">
    <property type="entry name" value="Haem_peroxidase_sf"/>
</dbReference>
<dbReference type="Gene3D" id="1.10.640.10">
    <property type="entry name" value="Haem peroxidase domain superfamily, animal type"/>
    <property type="match status" value="1"/>
</dbReference>
<dbReference type="FunFam" id="1.10.640.10:FF:000001">
    <property type="entry name" value="Peroxidasin homolog"/>
    <property type="match status" value="1"/>
</dbReference>
<evidence type="ECO:0000256" key="7">
    <source>
        <dbReference type="ARBA" id="ARBA00022737"/>
    </source>
</evidence>
<evidence type="ECO:0000256" key="5">
    <source>
        <dbReference type="ARBA" id="ARBA00022723"/>
    </source>
</evidence>
<dbReference type="Pfam" id="PF00084">
    <property type="entry name" value="Sushi"/>
    <property type="match status" value="1"/>
</dbReference>
<dbReference type="PRINTS" id="PR00457">
    <property type="entry name" value="ANPEROXIDASE"/>
</dbReference>
<dbReference type="Proteomes" id="UP000001038">
    <property type="component" value="Chromosome 22"/>
</dbReference>
<reference evidence="16 17" key="1">
    <citation type="journal article" date="2007" name="Nature">
        <title>The medaka draft genome and insights into vertebrate genome evolution.</title>
        <authorList>
            <person name="Kasahara M."/>
            <person name="Naruse K."/>
            <person name="Sasaki S."/>
            <person name="Nakatani Y."/>
            <person name="Qu W."/>
            <person name="Ahsan B."/>
            <person name="Yamada T."/>
            <person name="Nagayasu Y."/>
            <person name="Doi K."/>
            <person name="Kasai Y."/>
            <person name="Jindo T."/>
            <person name="Kobayashi D."/>
            <person name="Shimada A."/>
            <person name="Toyoda A."/>
            <person name="Kuroki Y."/>
            <person name="Fujiyama A."/>
            <person name="Sasaki T."/>
            <person name="Shimizu A."/>
            <person name="Asakawa S."/>
            <person name="Shimizu N."/>
            <person name="Hashimoto S."/>
            <person name="Yang J."/>
            <person name="Lee Y."/>
            <person name="Matsushima K."/>
            <person name="Sugano S."/>
            <person name="Sakaizumi M."/>
            <person name="Narita T."/>
            <person name="Ohishi K."/>
            <person name="Haga S."/>
            <person name="Ohta F."/>
            <person name="Nomoto H."/>
            <person name="Nogata K."/>
            <person name="Morishita T."/>
            <person name="Endo T."/>
            <person name="Shin-I T."/>
            <person name="Takeda H."/>
            <person name="Morishita S."/>
            <person name="Kohara Y."/>
        </authorList>
    </citation>
    <scope>NUCLEOTIDE SEQUENCE [LARGE SCALE GENOMIC DNA]</scope>
    <source>
        <strain evidence="16 17">Hd-rR</strain>
    </source>
</reference>
<dbReference type="SUPFAM" id="SSF48113">
    <property type="entry name" value="Heme-dependent peroxidases"/>
    <property type="match status" value="1"/>
</dbReference>
<sequence length="826" mass="94096">MYSIVAPELLSLEDVQLLAELSGCPNATKQDTCEQSRHSRYRTISGVCNNRLNPRWGAANTALVRWLPAEYEDGEGEPKGWNPDRLHHGFQLPPPRKVSREIIRSSCKWKDDDYSQLLVDWGQYIDHDITFTPQSISKSAFWTDTDCYQTCDNVHPCFPIKTDDSLCMPFHRSTADCYVSPGSDVQHALQRQQLNAITSYIDASLVYGHTPKLESFLRDLSGLSGKLAVNDQFKDAKGRPYLPFVAKTPSACRTFQQDDGIDCFSAGDGRVNEGLPLISLHTLWLREHNRIAEALKLINDHWSPEMIYQETRQIIGALHQIITMRDYVPKIIGPESFERFVGPYTGYDPAVDPSASNVFATAAFRFGHATISPVLHRLNQSFQEHEQFPHLRLYKTFFSPWRIVKEGGIEPIIRGLIGIAAPAASANKLLVEEVTEMLAVLDTLQHMDLASLNLQRGRDHGLPGYNEWREFCGLARIDTLENLKVVLQDGRVAEKILNMYKHLDNIDVWLGGLVENYLPDARTGPLFACLIGKQMKALRDGDRFWWEADGVFKQEQKDELLKGSLSRVICDNTDIQEVPFDSFRFGKFPNEYVSCASIPSINLEAWREEKSKDYDLCGSPTRIHNGDYIFTFNAQKVTALYSCYHGFMLEGAAEITCEKNEWHPEAPKCIGKRMCAHTAPPLSTAAWVLLLSLMHACTHPTTYTSPFQNSGCRRSRLQCLLKMRRLLLCWLLCENKFNNAKRDPLFTTLLLTSIVNVSYFRKQRLKSFTVEYSSAHAGQFWVILRLHRRSQKLAFNWKCERSSKKSDFFFFKKSELSITPCSVNVA</sequence>
<keyword evidence="11" id="KW-0325">Glycoprotein</keyword>
<keyword evidence="8" id="KW-0560">Oxidoreductase</keyword>
<evidence type="ECO:0000256" key="4">
    <source>
        <dbReference type="ARBA" id="ARBA00022617"/>
    </source>
</evidence>
<evidence type="ECO:0000256" key="12">
    <source>
        <dbReference type="ARBA" id="ARBA00061342"/>
    </source>
</evidence>
<dbReference type="CDD" id="cd00033">
    <property type="entry name" value="CCP"/>
    <property type="match status" value="1"/>
</dbReference>
<dbReference type="STRING" id="8090.ENSORLP00000022007"/>
<dbReference type="Gene3D" id="2.10.70.10">
    <property type="entry name" value="Complement Module, domain 1"/>
    <property type="match status" value="1"/>
</dbReference>
<dbReference type="FunFam" id="2.10.70.10:FF:000003">
    <property type="entry name" value="Versican core protein"/>
    <property type="match status" value="1"/>
</dbReference>
<dbReference type="HOGENOM" id="CLU_006087_1_0_1"/>
<dbReference type="GO" id="GO:0004601">
    <property type="term" value="F:peroxidase activity"/>
    <property type="evidence" value="ECO:0000318"/>
    <property type="project" value="GO_Central"/>
</dbReference>
<dbReference type="InParanoid" id="H2MTA8"/>
<dbReference type="GO" id="GO:0006979">
    <property type="term" value="P:response to oxidative stress"/>
    <property type="evidence" value="ECO:0007669"/>
    <property type="project" value="InterPro"/>
</dbReference>